<comment type="caution">
    <text evidence="1">The sequence shown here is derived from an EMBL/GenBank/DDBJ whole genome shotgun (WGS) entry which is preliminary data.</text>
</comment>
<dbReference type="Proteomes" id="UP000649617">
    <property type="component" value="Unassembled WGS sequence"/>
</dbReference>
<protein>
    <submittedName>
        <fullName evidence="1">Uncharacterized protein</fullName>
    </submittedName>
</protein>
<dbReference type="AlphaFoldDB" id="A0A812SDR9"/>
<evidence type="ECO:0000313" key="2">
    <source>
        <dbReference type="Proteomes" id="UP000649617"/>
    </source>
</evidence>
<proteinExistence type="predicted"/>
<gene>
    <name evidence="1" type="ORF">SPIL2461_LOCUS12136</name>
</gene>
<reference evidence="1" key="1">
    <citation type="submission" date="2021-02" db="EMBL/GenBank/DDBJ databases">
        <authorList>
            <person name="Dougan E. K."/>
            <person name="Rhodes N."/>
            <person name="Thang M."/>
            <person name="Chan C."/>
        </authorList>
    </citation>
    <scope>NUCLEOTIDE SEQUENCE</scope>
</reference>
<name>A0A812SDR9_SYMPI</name>
<sequence>MVAQAASEEKVSMQVYFDVVAKKEGFHFRALDGKTPYAPTDASIQFDFGMPADVERLYSVEANSSGLNVTVEQALTHGGWLLWIHDSSHLKVASWLQIFVGLSFPNCALSFLAPVETNMTIPCRALASEHAGAICDLNLDDFKQQQQNWGSLHLVGVASCSWMDAFNEPVPQLFLRVGVKSEPLDVAVVLHSDHVLPWTSVVCATEASCENIYVTNQTQQPNASLTMTWLSPTCHIISAHWKGGSKDGLSVRSSPGSCEANLGKSAACGGKLTSFSVDVPWEPLPPWKQVDVVYDCGFFLQPTWRYYLVPASW</sequence>
<keyword evidence="2" id="KW-1185">Reference proteome</keyword>
<organism evidence="1 2">
    <name type="scientific">Symbiodinium pilosum</name>
    <name type="common">Dinoflagellate</name>
    <dbReference type="NCBI Taxonomy" id="2952"/>
    <lineage>
        <taxon>Eukaryota</taxon>
        <taxon>Sar</taxon>
        <taxon>Alveolata</taxon>
        <taxon>Dinophyceae</taxon>
        <taxon>Suessiales</taxon>
        <taxon>Symbiodiniaceae</taxon>
        <taxon>Symbiodinium</taxon>
    </lineage>
</organism>
<dbReference type="EMBL" id="CAJNIZ010024391">
    <property type="protein sequence ID" value="CAE7476790.1"/>
    <property type="molecule type" value="Genomic_DNA"/>
</dbReference>
<accession>A0A812SDR9</accession>
<evidence type="ECO:0000313" key="1">
    <source>
        <dbReference type="EMBL" id="CAE7476790.1"/>
    </source>
</evidence>